<feature type="domain" description="VanZ-like" evidence="1">
    <location>
        <begin position="1"/>
        <end position="38"/>
    </location>
</feature>
<evidence type="ECO:0000259" key="1">
    <source>
        <dbReference type="Pfam" id="PF04892"/>
    </source>
</evidence>
<name>A0ABX0A2T4_9BACI</name>
<dbReference type="Proteomes" id="UP000743899">
    <property type="component" value="Unassembled WGS sequence"/>
</dbReference>
<gene>
    <name evidence="2" type="ORF">GW534_02285</name>
</gene>
<dbReference type="EMBL" id="JAACYS010000006">
    <property type="protein sequence ID" value="NCU16605.1"/>
    <property type="molecule type" value="Genomic_DNA"/>
</dbReference>
<keyword evidence="3" id="KW-1185">Reference proteome</keyword>
<dbReference type="Pfam" id="PF04892">
    <property type="entry name" value="VanZ"/>
    <property type="match status" value="1"/>
</dbReference>
<dbReference type="InterPro" id="IPR006976">
    <property type="entry name" value="VanZ-like"/>
</dbReference>
<protein>
    <submittedName>
        <fullName evidence="2">VanZ family protein</fullName>
    </submittedName>
</protein>
<evidence type="ECO:0000313" key="3">
    <source>
        <dbReference type="Proteomes" id="UP000743899"/>
    </source>
</evidence>
<organism evidence="2 3">
    <name type="scientific">Pallidibacillus pasinlerensis</name>
    <dbReference type="NCBI Taxonomy" id="2703818"/>
    <lineage>
        <taxon>Bacteria</taxon>
        <taxon>Bacillati</taxon>
        <taxon>Bacillota</taxon>
        <taxon>Bacilli</taxon>
        <taxon>Bacillales</taxon>
        <taxon>Bacillaceae</taxon>
        <taxon>Pallidibacillus</taxon>
    </lineage>
</organism>
<feature type="non-terminal residue" evidence="2">
    <location>
        <position position="1"/>
    </location>
</feature>
<sequence length="50" mass="5678">IEFVQLVLHLLGLGTRIIDIDDVILNIVGIYLGYYVTKYLTKSLPITQKT</sequence>
<proteinExistence type="predicted"/>
<accession>A0ABX0A2T4</accession>
<reference evidence="2 3" key="1">
    <citation type="submission" date="2020-01" db="EMBL/GenBank/DDBJ databases">
        <title>A novel Bacillus sp. from Pasinler.</title>
        <authorList>
            <person name="Adiguzel A."/>
            <person name="Ay H."/>
            <person name="Baltaci M.O."/>
        </authorList>
    </citation>
    <scope>NUCLEOTIDE SEQUENCE [LARGE SCALE GENOMIC DNA]</scope>
    <source>
        <strain evidence="2 3">P1</strain>
    </source>
</reference>
<evidence type="ECO:0000313" key="2">
    <source>
        <dbReference type="EMBL" id="NCU16605.1"/>
    </source>
</evidence>
<comment type="caution">
    <text evidence="2">The sequence shown here is derived from an EMBL/GenBank/DDBJ whole genome shotgun (WGS) entry which is preliminary data.</text>
</comment>